<keyword evidence="6" id="KW-1185">Reference proteome</keyword>
<evidence type="ECO:0000259" key="2">
    <source>
        <dbReference type="Pfam" id="PF09648"/>
    </source>
</evidence>
<evidence type="ECO:0000313" key="5">
    <source>
        <dbReference type="Proteomes" id="UP000243706"/>
    </source>
</evidence>
<dbReference type="GO" id="GO:0016020">
    <property type="term" value="C:membrane"/>
    <property type="evidence" value="ECO:0007669"/>
    <property type="project" value="InterPro"/>
</dbReference>
<keyword evidence="1" id="KW-0472">Membrane</keyword>
<keyword evidence="1" id="KW-0812">Transmembrane</keyword>
<gene>
    <name evidence="4" type="primary">yycI</name>
    <name evidence="3" type="ORF">GCM10007183_03530</name>
    <name evidence="4" type="ORF">SAMEA4412661_00029</name>
</gene>
<organism evidence="4 5">
    <name type="scientific">Staphylococcus muscae</name>
    <dbReference type="NCBI Taxonomy" id="1294"/>
    <lineage>
        <taxon>Bacteria</taxon>
        <taxon>Bacillati</taxon>
        <taxon>Bacillota</taxon>
        <taxon>Bacilli</taxon>
        <taxon>Bacillales</taxon>
        <taxon>Staphylococcaceae</taxon>
        <taxon>Staphylococcus</taxon>
    </lineage>
</organism>
<dbReference type="Gene3D" id="2.40.128.690">
    <property type="entry name" value="YycH protein, domain 3-like"/>
    <property type="match status" value="1"/>
</dbReference>
<keyword evidence="1" id="KW-1133">Transmembrane helix</keyword>
<reference evidence="6" key="3">
    <citation type="journal article" date="2019" name="Int. J. Syst. Evol. Microbiol.">
        <title>The Global Catalogue of Microorganisms (GCM) 10K type strain sequencing project: providing services to taxonomists for standard genome sequencing and annotation.</title>
        <authorList>
            <consortium name="The Broad Institute Genomics Platform"/>
            <consortium name="The Broad Institute Genome Sequencing Center for Infectious Disease"/>
            <person name="Wu L."/>
            <person name="Ma J."/>
        </authorList>
    </citation>
    <scope>NUCLEOTIDE SEQUENCE [LARGE SCALE GENOMIC DNA]</scope>
    <source>
        <strain evidence="6">CCM 4175</strain>
    </source>
</reference>
<proteinExistence type="predicted"/>
<evidence type="ECO:0000313" key="4">
    <source>
        <dbReference type="EMBL" id="SNV98211.1"/>
    </source>
</evidence>
<name>A0A240BQK9_9STAP</name>
<evidence type="ECO:0000313" key="3">
    <source>
        <dbReference type="EMBL" id="GGA82629.1"/>
    </source>
</evidence>
<evidence type="ECO:0000256" key="1">
    <source>
        <dbReference type="SAM" id="Phobius"/>
    </source>
</evidence>
<feature type="transmembrane region" description="Helical" evidence="1">
    <location>
        <begin position="6"/>
        <end position="26"/>
    </location>
</feature>
<dbReference type="AlphaFoldDB" id="A0A240BQK9"/>
<dbReference type="InterPro" id="IPR018604">
    <property type="entry name" value="YycI-like"/>
</dbReference>
<evidence type="ECO:0000313" key="6">
    <source>
        <dbReference type="Proteomes" id="UP000652995"/>
    </source>
</evidence>
<dbReference type="RefSeq" id="WP_095114958.1">
    <property type="nucleotide sequence ID" value="NZ_BMCB01000002.1"/>
</dbReference>
<dbReference type="KEGG" id="smus:C7J88_07320"/>
<accession>A0A240BQK9</accession>
<dbReference type="EMBL" id="LT906464">
    <property type="protein sequence ID" value="SNV98211.1"/>
    <property type="molecule type" value="Genomic_DNA"/>
</dbReference>
<sequence>MNWKHAKTLFIIVFFLINVVLVILYVDKYNKSKLNPSATENGVNFAQENIKLPKNIPEVSKVKMQLITARSHNFEKDTEDQSDSSQSENGYVLTKEVNETVDVKLDPISHLKPYINDNVYKGNEYQYHETKGEEIKYEQTFEGFPIMNNRRAALTFVTADNNRVKSYKQAAMEDVRPSKGANNKRHKVISAYEALEALYYNQYLKDGDEVKGLRLGYYTVVKETNLQVLQANWEIHVKRGNQTKTYYVEAVSSNPKIIEQ</sequence>
<protein>
    <submittedName>
        <fullName evidence="4">YycH family protein</fullName>
    </submittedName>
</protein>
<feature type="domain" description="Regulatory protein YycH-like" evidence="2">
    <location>
        <begin position="41"/>
        <end position="251"/>
    </location>
</feature>
<reference evidence="3" key="1">
    <citation type="journal article" date="2014" name="Int. J. Syst. Evol. Microbiol.">
        <title>Complete genome of a new Firmicutes species belonging to the dominant human colonic microbiota ('Ruminococcus bicirculans') reveals two chromosomes and a selective capacity to utilize plant glucans.</title>
        <authorList>
            <consortium name="NISC Comparative Sequencing Program"/>
            <person name="Wegmann U."/>
            <person name="Louis P."/>
            <person name="Goesmann A."/>
            <person name="Henrissat B."/>
            <person name="Duncan S.H."/>
            <person name="Flint H.J."/>
        </authorList>
    </citation>
    <scope>NUCLEOTIDE SEQUENCE</scope>
    <source>
        <strain evidence="3">CCM 4175</strain>
    </source>
</reference>
<reference evidence="4 5" key="2">
    <citation type="submission" date="2017-06" db="EMBL/GenBank/DDBJ databases">
        <authorList>
            <consortium name="Pathogen Informatics"/>
        </authorList>
    </citation>
    <scope>NUCLEOTIDE SEQUENCE [LARGE SCALE GENOMIC DNA]</scope>
    <source>
        <strain evidence="4 5">NCTC13833</strain>
    </source>
</reference>
<dbReference type="Proteomes" id="UP000652995">
    <property type="component" value="Unassembled WGS sequence"/>
</dbReference>
<dbReference type="Proteomes" id="UP000243706">
    <property type="component" value="Chromosome 1"/>
</dbReference>
<dbReference type="Pfam" id="PF09648">
    <property type="entry name" value="YycI"/>
    <property type="match status" value="1"/>
</dbReference>
<reference evidence="3" key="4">
    <citation type="submission" date="2024-05" db="EMBL/GenBank/DDBJ databases">
        <authorList>
            <person name="Sun Q."/>
            <person name="Sedlacek I."/>
        </authorList>
    </citation>
    <scope>NUCLEOTIDE SEQUENCE</scope>
    <source>
        <strain evidence="3">CCM 4175</strain>
    </source>
</reference>
<dbReference type="EMBL" id="BMCB01000002">
    <property type="protein sequence ID" value="GGA82629.1"/>
    <property type="molecule type" value="Genomic_DNA"/>
</dbReference>
<dbReference type="OrthoDB" id="2388036at2"/>